<dbReference type="Pfam" id="PF00651">
    <property type="entry name" value="BTB"/>
    <property type="match status" value="1"/>
</dbReference>
<evidence type="ECO:0000256" key="4">
    <source>
        <dbReference type="SAM" id="MobiDB-lite"/>
    </source>
</evidence>
<dbReference type="SMART" id="SM00225">
    <property type="entry name" value="BTB"/>
    <property type="match status" value="1"/>
</dbReference>
<name>A0A0D6QVZ0_ARACU</name>
<organism evidence="7">
    <name type="scientific">Araucaria cunninghamii</name>
    <name type="common">Hoop pine</name>
    <name type="synonym">Moreton Bay pine</name>
    <dbReference type="NCBI Taxonomy" id="56994"/>
    <lineage>
        <taxon>Eukaryota</taxon>
        <taxon>Viridiplantae</taxon>
        <taxon>Streptophyta</taxon>
        <taxon>Embryophyta</taxon>
        <taxon>Tracheophyta</taxon>
        <taxon>Spermatophyta</taxon>
        <taxon>Pinopsida</taxon>
        <taxon>Pinidae</taxon>
        <taxon>Conifers II</taxon>
        <taxon>Araucariales</taxon>
        <taxon>Araucariaceae</taxon>
        <taxon>Araucaria</taxon>
    </lineage>
</organism>
<dbReference type="AlphaFoldDB" id="A0A0D6QVZ0"/>
<evidence type="ECO:0000259" key="6">
    <source>
        <dbReference type="PROSITE" id="PS51649"/>
    </source>
</evidence>
<keyword evidence="3" id="KW-0833">Ubl conjugation pathway</keyword>
<proteinExistence type="predicted"/>
<reference evidence="7" key="1">
    <citation type="submission" date="2015-03" db="EMBL/GenBank/DDBJ databases">
        <title>A transcriptome of Araucaria cunninghamii, an australian fine timber species.</title>
        <authorList>
            <person name="Jing Yi C.J.Y."/>
            <person name="Yin San L.Y.S."/>
            <person name="Abdul Karim S.S."/>
            <person name="Wan Azmi N.N."/>
            <person name="Hercus R.R."/>
            <person name="Croft L.L."/>
        </authorList>
    </citation>
    <scope>NUCLEOTIDE SEQUENCE</scope>
    <source>
        <strain evidence="7">MI0301</strain>
        <tissue evidence="7">Leaf</tissue>
    </source>
</reference>
<comment type="pathway">
    <text evidence="1">Protein modification; protein ubiquitination.</text>
</comment>
<feature type="domain" description="NPH3" evidence="6">
    <location>
        <begin position="211"/>
        <end position="491"/>
    </location>
</feature>
<dbReference type="PROSITE" id="PS50097">
    <property type="entry name" value="BTB"/>
    <property type="match status" value="1"/>
</dbReference>
<feature type="domain" description="BTB" evidence="5">
    <location>
        <begin position="40"/>
        <end position="108"/>
    </location>
</feature>
<accession>A0A0D6QVZ0</accession>
<feature type="region of interest" description="Disordered" evidence="4">
    <location>
        <begin position="552"/>
        <end position="571"/>
    </location>
</feature>
<sequence>MAYELEDGNVGRRSERKAKKQLLTKAMKRSEWIFSHDIPSDVAVHAGEAKFSVHKFPLASKCGYIRKLVAQAQDADVSMIYLSDIPGGAEAFELVAKFCYGINFEVSTTNIAMLRCAAEYLQMTEEYACANLVSRTETYINEVVLKNLSSAVIVLHSCENLLPMAEDLQIVSRSIDVVASRAYEESQFGSPDTTKAQNANPMELQIKPMIDWWVEELVVLRIDFFQRAVIAMKSRGFKHGSIGAALMFYAQKSLRGLDIFGTLIKKSNHEEEHEQRILIETIVSLLPTEKNSISVSFLCWLLRAAIYLETTVACKLELEHRIGLQLEQATLDDLLIPSFSYSGDTIFDVDAVHRIAVNFLEEEKHCDLETHFRCKPDDSNFSPALTDLTKVAKLLENYLAEIAPDANMSIAKFTGLAELLPKEVRLVDDGIYRAIDIYLKAHPSLNELERKKVCSVMDCQKLSREACAHAAQNERLPVQIVVQVLYFEQQRLRNTMSGTFMEGEVGHNSQRMNDTAASVANSPYNEFVVLRKENQDLKLEIARLRKRLNDLEKDRTSTKQGMGKPPLHNKTFLNSVSRKLGKLNPFMKLPDSTTEAKPGKIRRHSVS</sequence>
<evidence type="ECO:0000256" key="3">
    <source>
        <dbReference type="ARBA" id="ARBA00022786"/>
    </source>
</evidence>
<evidence type="ECO:0000256" key="2">
    <source>
        <dbReference type="ARBA" id="ARBA00022553"/>
    </source>
</evidence>
<dbReference type="FunFam" id="3.30.710.10:FF:000168">
    <property type="entry name" value="BTB/POZ domain-containing protein At1g03010"/>
    <property type="match status" value="1"/>
</dbReference>
<dbReference type="UniPathway" id="UPA00143"/>
<evidence type="ECO:0000259" key="5">
    <source>
        <dbReference type="PROSITE" id="PS50097"/>
    </source>
</evidence>
<keyword evidence="2" id="KW-0597">Phosphoprotein</keyword>
<dbReference type="InterPro" id="IPR043454">
    <property type="entry name" value="NPH3/RPT2-like"/>
</dbReference>
<dbReference type="SUPFAM" id="SSF54695">
    <property type="entry name" value="POZ domain"/>
    <property type="match status" value="1"/>
</dbReference>
<feature type="region of interest" description="Disordered" evidence="4">
    <location>
        <begin position="584"/>
        <end position="607"/>
    </location>
</feature>
<dbReference type="InterPro" id="IPR011333">
    <property type="entry name" value="SKP1/BTB/POZ_sf"/>
</dbReference>
<dbReference type="PROSITE" id="PS51649">
    <property type="entry name" value="NPH3"/>
    <property type="match status" value="1"/>
</dbReference>
<evidence type="ECO:0000256" key="1">
    <source>
        <dbReference type="ARBA" id="ARBA00004906"/>
    </source>
</evidence>
<dbReference type="GO" id="GO:0016567">
    <property type="term" value="P:protein ubiquitination"/>
    <property type="evidence" value="ECO:0007669"/>
    <property type="project" value="UniProtKB-UniPathway"/>
</dbReference>
<dbReference type="EMBL" id="GCKF01039633">
    <property type="protein sequence ID" value="JAG95752.1"/>
    <property type="molecule type" value="Transcribed_RNA"/>
</dbReference>
<dbReference type="InterPro" id="IPR027356">
    <property type="entry name" value="NPH3_dom"/>
</dbReference>
<dbReference type="InterPro" id="IPR000210">
    <property type="entry name" value="BTB/POZ_dom"/>
</dbReference>
<dbReference type="PANTHER" id="PTHR32370">
    <property type="entry name" value="OS12G0117600 PROTEIN"/>
    <property type="match status" value="1"/>
</dbReference>
<protein>
    <recommendedName>
        <fullName evidence="8">NPH3 domain-containing protein</fullName>
    </recommendedName>
</protein>
<evidence type="ECO:0008006" key="8">
    <source>
        <dbReference type="Google" id="ProtNLM"/>
    </source>
</evidence>
<dbReference type="Pfam" id="PF03000">
    <property type="entry name" value="NPH3"/>
    <property type="match status" value="1"/>
</dbReference>
<dbReference type="Gene3D" id="3.30.710.10">
    <property type="entry name" value="Potassium Channel Kv1.1, Chain A"/>
    <property type="match status" value="1"/>
</dbReference>
<evidence type="ECO:0000313" key="7">
    <source>
        <dbReference type="EMBL" id="JAG95752.1"/>
    </source>
</evidence>